<reference evidence="3" key="1">
    <citation type="submission" date="2002-06" db="EMBL/GenBank/DDBJ databases">
        <authorList>
            <person name="Liu C.L."/>
            <person name="Lee Y.K."/>
            <person name="Lee H.K."/>
        </authorList>
    </citation>
    <scope>NUCLEOTIDE SEQUENCE</scope>
</reference>
<feature type="non-terminal residue" evidence="3">
    <location>
        <position position="1"/>
    </location>
</feature>
<accession>Q7XZ42</accession>
<dbReference type="CDD" id="cd05468">
    <property type="entry name" value="pVHL"/>
    <property type="match status" value="1"/>
</dbReference>
<dbReference type="Gene3D" id="2.60.40.780">
    <property type="entry name" value="von Hippel-Lindau disease tumour suppressor, beta domain"/>
    <property type="match status" value="1"/>
</dbReference>
<feature type="domain" description="von Hippel-Lindau disease tumour suppressor beta" evidence="2">
    <location>
        <begin position="84"/>
        <end position="149"/>
    </location>
</feature>
<dbReference type="InterPro" id="IPR037140">
    <property type="entry name" value="VHL_beta_dom_sf"/>
</dbReference>
<protein>
    <submittedName>
        <fullName evidence="3">Elogin binding protein-like protein</fullName>
    </submittedName>
</protein>
<dbReference type="InterPro" id="IPR022772">
    <property type="entry name" value="VHL_tumour_suppress_b/a_dom"/>
</dbReference>
<dbReference type="AlphaFoldDB" id="Q7XZ42"/>
<sequence>ARGVSLPRVAAFKSQPRKVGVTSSLSALSNAVLTAFTAFCLSYHPVPRVEASSFNCVPQRPLPSQNQIQGETEYYTQISPRWEVHSLESKTETMLVFANDSDDVVDLWWIDYCGKEVFYTTLQPGSRYMQPTYASHPWVLRDHLSQNQVIMFVATPDPLYAVVHNVV</sequence>
<proteinExistence type="evidence at transcript level"/>
<evidence type="ECO:0000259" key="2">
    <source>
        <dbReference type="Pfam" id="PF01847"/>
    </source>
</evidence>
<evidence type="ECO:0000256" key="1">
    <source>
        <dbReference type="ARBA" id="ARBA00010057"/>
    </source>
</evidence>
<dbReference type="InterPro" id="IPR036208">
    <property type="entry name" value="VHL_sf"/>
</dbReference>
<evidence type="ECO:0000313" key="3">
    <source>
        <dbReference type="EMBL" id="AAM93982.1"/>
    </source>
</evidence>
<dbReference type="SUPFAM" id="SSF49468">
    <property type="entry name" value="VHL"/>
    <property type="match status" value="1"/>
</dbReference>
<dbReference type="Pfam" id="PF01847">
    <property type="entry name" value="VHL"/>
    <property type="match status" value="1"/>
</dbReference>
<comment type="similarity">
    <text evidence="1">Belongs to the VHL family.</text>
</comment>
<dbReference type="EMBL" id="AY123110">
    <property type="protein sequence ID" value="AAM93982.1"/>
    <property type="molecule type" value="mRNA"/>
</dbReference>
<organism evidence="3">
    <name type="scientific">Griffithsia japonica</name>
    <name type="common">Red alga</name>
    <dbReference type="NCBI Taxonomy" id="83288"/>
    <lineage>
        <taxon>Eukaryota</taxon>
        <taxon>Rhodophyta</taxon>
        <taxon>Florideophyceae</taxon>
        <taxon>Rhodymeniophycidae</taxon>
        <taxon>Ceramiales</taxon>
        <taxon>Ceramiaceae</taxon>
        <taxon>Griffithsia</taxon>
    </lineage>
</organism>
<name>Q7XZ42_GRIJA</name>
<dbReference type="InterPro" id="IPR024053">
    <property type="entry name" value="VHL_beta_dom"/>
</dbReference>